<dbReference type="GO" id="GO:0003676">
    <property type="term" value="F:nucleic acid binding"/>
    <property type="evidence" value="ECO:0007669"/>
    <property type="project" value="InterPro"/>
</dbReference>
<dbReference type="InterPro" id="IPR036397">
    <property type="entry name" value="RNaseH_sf"/>
</dbReference>
<evidence type="ECO:0008006" key="3">
    <source>
        <dbReference type="Google" id="ProtNLM"/>
    </source>
</evidence>
<dbReference type="Gene3D" id="3.30.420.10">
    <property type="entry name" value="Ribonuclease H-like superfamily/Ribonuclease H"/>
    <property type="match status" value="1"/>
</dbReference>
<organism evidence="1 2">
    <name type="scientific">Undibacterium rugosum</name>
    <dbReference type="NCBI Taxonomy" id="2762291"/>
    <lineage>
        <taxon>Bacteria</taxon>
        <taxon>Pseudomonadati</taxon>
        <taxon>Pseudomonadota</taxon>
        <taxon>Betaproteobacteria</taxon>
        <taxon>Burkholderiales</taxon>
        <taxon>Oxalobacteraceae</taxon>
        <taxon>Undibacterium</taxon>
    </lineage>
</organism>
<evidence type="ECO:0000313" key="2">
    <source>
        <dbReference type="Proteomes" id="UP000612361"/>
    </source>
</evidence>
<dbReference type="RefSeq" id="WP_186879889.1">
    <property type="nucleotide sequence ID" value="NZ_JACOGG010000002.1"/>
</dbReference>
<dbReference type="Proteomes" id="UP000612361">
    <property type="component" value="Unassembled WGS sequence"/>
</dbReference>
<reference evidence="1" key="1">
    <citation type="submission" date="2020-08" db="EMBL/GenBank/DDBJ databases">
        <title>Novel species isolated from subtropical streams in China.</title>
        <authorList>
            <person name="Lu H."/>
        </authorList>
    </citation>
    <scope>NUCLEOTIDE SEQUENCE</scope>
    <source>
        <strain evidence="1">CY7W</strain>
    </source>
</reference>
<gene>
    <name evidence="1" type="ORF">H8K47_02720</name>
</gene>
<evidence type="ECO:0000313" key="1">
    <source>
        <dbReference type="EMBL" id="MBC3934266.1"/>
    </source>
</evidence>
<dbReference type="SUPFAM" id="SSF53098">
    <property type="entry name" value="Ribonuclease H-like"/>
    <property type="match status" value="1"/>
</dbReference>
<protein>
    <recommendedName>
        <fullName evidence="3">Exonuclease</fullName>
    </recommendedName>
</protein>
<dbReference type="InterPro" id="IPR012337">
    <property type="entry name" value="RNaseH-like_sf"/>
</dbReference>
<sequence>MSTVPIVMDIEASGFGKGSYPIELGYSQRHGEGWCTLIRPEQDWVHWDSQAAQIHNIPRELLLERGKTAALVATLLNQQLEGCTVYSDGWGQDYVWLARLFDAAGCSPHFRLADLREIISPQQAVLWHATRLQVEHELAITRHRASNDARVLQLTWLRTLDASRVLH</sequence>
<dbReference type="AlphaFoldDB" id="A0A923KZ18"/>
<name>A0A923KZ18_9BURK</name>
<proteinExistence type="predicted"/>
<comment type="caution">
    <text evidence="1">The sequence shown here is derived from an EMBL/GenBank/DDBJ whole genome shotgun (WGS) entry which is preliminary data.</text>
</comment>
<accession>A0A923KZ18</accession>
<keyword evidence="2" id="KW-1185">Reference proteome</keyword>
<dbReference type="EMBL" id="JACOGG010000002">
    <property type="protein sequence ID" value="MBC3934266.1"/>
    <property type="molecule type" value="Genomic_DNA"/>
</dbReference>